<evidence type="ECO:0000313" key="3">
    <source>
        <dbReference type="EMBL" id="ACZ39821.1"/>
    </source>
</evidence>
<evidence type="ECO:0008006" key="5">
    <source>
        <dbReference type="Google" id="ProtNLM"/>
    </source>
</evidence>
<accession>D1C7H5</accession>
<reference evidence="4" key="1">
    <citation type="submission" date="2009-11" db="EMBL/GenBank/DDBJ databases">
        <title>The complete chromosome 1 of Sphaerobacter thermophilus DSM 20745.</title>
        <authorList>
            <person name="Lucas S."/>
            <person name="Copeland A."/>
            <person name="Lapidus A."/>
            <person name="Glavina del Rio T."/>
            <person name="Dalin E."/>
            <person name="Tice H."/>
            <person name="Bruce D."/>
            <person name="Goodwin L."/>
            <person name="Pitluck S."/>
            <person name="Kyrpides N."/>
            <person name="Mavromatis K."/>
            <person name="Ivanova N."/>
            <person name="Mikhailova N."/>
            <person name="LaButti K.M."/>
            <person name="Clum A."/>
            <person name="Sun H.I."/>
            <person name="Brettin T."/>
            <person name="Detter J.C."/>
            <person name="Han C."/>
            <person name="Larimer F."/>
            <person name="Land M."/>
            <person name="Hauser L."/>
            <person name="Markowitz V."/>
            <person name="Cheng J.F."/>
            <person name="Hugenholtz P."/>
            <person name="Woyke T."/>
            <person name="Wu D."/>
            <person name="Steenblock K."/>
            <person name="Schneider S."/>
            <person name="Pukall R."/>
            <person name="Goeker M."/>
            <person name="Klenk H.P."/>
            <person name="Eisen J.A."/>
        </authorList>
    </citation>
    <scope>NUCLEOTIDE SEQUENCE [LARGE SCALE GENOMIC DNA]</scope>
    <source>
        <strain evidence="4">ATCC 49802 / DSM 20745 / S 6022</strain>
    </source>
</reference>
<protein>
    <recommendedName>
        <fullName evidence="5">Lipoprotein</fullName>
    </recommendedName>
</protein>
<evidence type="ECO:0000256" key="2">
    <source>
        <dbReference type="SAM" id="SignalP"/>
    </source>
</evidence>
<feature type="signal peptide" evidence="2">
    <location>
        <begin position="1"/>
        <end position="37"/>
    </location>
</feature>
<reference evidence="3 4" key="2">
    <citation type="journal article" date="2010" name="Stand. Genomic Sci.">
        <title>Complete genome sequence of Desulfohalobium retbaense type strain (HR(100)).</title>
        <authorList>
            <person name="Spring S."/>
            <person name="Nolan M."/>
            <person name="Lapidus A."/>
            <person name="Glavina Del Rio T."/>
            <person name="Copeland A."/>
            <person name="Tice H."/>
            <person name="Cheng J.F."/>
            <person name="Lucas S."/>
            <person name="Land M."/>
            <person name="Chen F."/>
            <person name="Bruce D."/>
            <person name="Goodwin L."/>
            <person name="Pitluck S."/>
            <person name="Ivanova N."/>
            <person name="Mavromatis K."/>
            <person name="Mikhailova N."/>
            <person name="Pati A."/>
            <person name="Chen A."/>
            <person name="Palaniappan K."/>
            <person name="Hauser L."/>
            <person name="Chang Y.J."/>
            <person name="Jeffries C.D."/>
            <person name="Munk C."/>
            <person name="Kiss H."/>
            <person name="Chain P."/>
            <person name="Han C."/>
            <person name="Brettin T."/>
            <person name="Detter J.C."/>
            <person name="Schuler E."/>
            <person name="Goker M."/>
            <person name="Rohde M."/>
            <person name="Bristow J."/>
            <person name="Eisen J.A."/>
            <person name="Markowitz V."/>
            <person name="Hugenholtz P."/>
            <person name="Kyrpides N.C."/>
            <person name="Klenk H.P."/>
        </authorList>
    </citation>
    <scope>NUCLEOTIDE SEQUENCE [LARGE SCALE GENOMIC DNA]</scope>
    <source>
        <strain evidence="4">ATCC 49802 / DSM 20745 / S 6022</strain>
    </source>
</reference>
<dbReference type="eggNOG" id="ENOG5032BV2">
    <property type="taxonomic scope" value="Bacteria"/>
</dbReference>
<dbReference type="AlphaFoldDB" id="D1C7H5"/>
<dbReference type="HOGENOM" id="CLU_1299092_0_0_0"/>
<dbReference type="RefSeq" id="WP_012872862.1">
    <property type="nucleotide sequence ID" value="NC_013523.1"/>
</dbReference>
<dbReference type="EMBL" id="CP001823">
    <property type="protein sequence ID" value="ACZ39821.1"/>
    <property type="molecule type" value="Genomic_DNA"/>
</dbReference>
<feature type="region of interest" description="Disordered" evidence="1">
    <location>
        <begin position="37"/>
        <end position="76"/>
    </location>
</feature>
<name>D1C7H5_SPHTD</name>
<dbReference type="KEGG" id="sti:Sthe_2405"/>
<dbReference type="Proteomes" id="UP000002027">
    <property type="component" value="Chromosome 1"/>
</dbReference>
<sequence length="212" mass="22525">MFNLPTETRRAYRRFAGVLILASVAFLLVACSNSSAAAPSAPADPSPPAATASGEGSATEEIAEPNPGAGDEYRDDRSTAEAVIESYYNAINRQEYVRAYSYWEPEAAESELPPFEEFQEGYAQTVSVDLTIGTVTSDAGAGQLYYAVPVALGAEQTDGTTQTFVGCYQLHLANPAAQGEPPFRPMGIRSASIDQVPNDADVPSLLETACQE</sequence>
<keyword evidence="2" id="KW-0732">Signal</keyword>
<evidence type="ECO:0000256" key="1">
    <source>
        <dbReference type="SAM" id="MobiDB-lite"/>
    </source>
</evidence>
<gene>
    <name evidence="3" type="ordered locus">Sthe_2405</name>
</gene>
<organism evidence="3 4">
    <name type="scientific">Sphaerobacter thermophilus (strain ATCC 49802 / DSM 20745 / KCCM 41009 / NCIMB 13125 / S 6022)</name>
    <dbReference type="NCBI Taxonomy" id="479434"/>
    <lineage>
        <taxon>Bacteria</taxon>
        <taxon>Pseudomonadati</taxon>
        <taxon>Thermomicrobiota</taxon>
        <taxon>Thermomicrobia</taxon>
        <taxon>Sphaerobacterales</taxon>
        <taxon>Sphaerobacterineae</taxon>
        <taxon>Sphaerobacteraceae</taxon>
        <taxon>Sphaerobacter</taxon>
    </lineage>
</organism>
<dbReference type="InParanoid" id="D1C7H5"/>
<keyword evidence="4" id="KW-1185">Reference proteome</keyword>
<dbReference type="OrthoDB" id="7863791at2"/>
<proteinExistence type="predicted"/>
<evidence type="ECO:0000313" key="4">
    <source>
        <dbReference type="Proteomes" id="UP000002027"/>
    </source>
</evidence>
<feature type="chain" id="PRO_5003021492" description="Lipoprotein" evidence="2">
    <location>
        <begin position="38"/>
        <end position="212"/>
    </location>
</feature>